<dbReference type="GO" id="GO:0016757">
    <property type="term" value="F:glycosyltransferase activity"/>
    <property type="evidence" value="ECO:0007669"/>
    <property type="project" value="UniProtKB-KW"/>
</dbReference>
<keyword evidence="1" id="KW-0808">Transferase</keyword>
<dbReference type="SUPFAM" id="SSF53271">
    <property type="entry name" value="PRTase-like"/>
    <property type="match status" value="1"/>
</dbReference>
<name>A0A6C0P3I8_9BACL</name>
<dbReference type="RefSeq" id="WP_162642677.1">
    <property type="nucleotide sequence ID" value="NZ_CP048286.1"/>
</dbReference>
<protein>
    <submittedName>
        <fullName evidence="1">Phosphoribosyltransferase</fullName>
    </submittedName>
</protein>
<accession>A0A6C0P3I8</accession>
<dbReference type="EMBL" id="CP048286">
    <property type="protein sequence ID" value="QHW32836.1"/>
    <property type="molecule type" value="Genomic_DNA"/>
</dbReference>
<reference evidence="1 2" key="1">
    <citation type="submission" date="2020-02" db="EMBL/GenBank/DDBJ databases">
        <title>Paenibacillus sp. nov., isolated from rhizosphere soil of tomato.</title>
        <authorList>
            <person name="Weon H.-Y."/>
            <person name="Lee S.A."/>
        </authorList>
    </citation>
    <scope>NUCLEOTIDE SEQUENCE [LARGE SCALE GENOMIC DNA]</scope>
    <source>
        <strain evidence="1 2">14171R-81</strain>
    </source>
</reference>
<evidence type="ECO:0000313" key="2">
    <source>
        <dbReference type="Proteomes" id="UP000479114"/>
    </source>
</evidence>
<keyword evidence="1" id="KW-0328">Glycosyltransferase</keyword>
<sequence>MTQAKASEILLKRLIATNGLAVRSNEQDDAFWYTSGKPGPFYINTQNIAGQQEAHEVLSRFNAILQADLPLEKRSKAIYEIVDQAVASDEAYEESIDTLLAHYLAHHNPPTLISGGERRDWFFSIPIAQKLNVPHVFLFKNGDYHVTDHEGNAIQLQLSGQTVLHVADIINQASSYLNRWIPILQSTGVDFQKTLSVAVRNQDGVQKLMEKGISVISPLLVDIPLFKEAHDLGLINDFAHHEIVQFYASPKEWTRQYIADSAEHRSSDNDLDKVKDARLQAFKEADPYRLKAEFPLYFA</sequence>
<dbReference type="Proteomes" id="UP000479114">
    <property type="component" value="Chromosome"/>
</dbReference>
<organism evidence="1 2">
    <name type="scientific">Paenibacillus rhizovicinus</name>
    <dbReference type="NCBI Taxonomy" id="2704463"/>
    <lineage>
        <taxon>Bacteria</taxon>
        <taxon>Bacillati</taxon>
        <taxon>Bacillota</taxon>
        <taxon>Bacilli</taxon>
        <taxon>Bacillales</taxon>
        <taxon>Paenibacillaceae</taxon>
        <taxon>Paenibacillus</taxon>
    </lineage>
</organism>
<proteinExistence type="predicted"/>
<dbReference type="Gene3D" id="3.40.50.2020">
    <property type="match status" value="1"/>
</dbReference>
<dbReference type="AlphaFoldDB" id="A0A6C0P3I8"/>
<keyword evidence="2" id="KW-1185">Reference proteome</keyword>
<gene>
    <name evidence="1" type="ORF">GZH47_19825</name>
</gene>
<evidence type="ECO:0000313" key="1">
    <source>
        <dbReference type="EMBL" id="QHW32836.1"/>
    </source>
</evidence>
<dbReference type="InterPro" id="IPR029057">
    <property type="entry name" value="PRTase-like"/>
</dbReference>
<dbReference type="KEGG" id="prz:GZH47_19825"/>